<dbReference type="PRINTS" id="PR00081">
    <property type="entry name" value="GDHRDH"/>
</dbReference>
<accession>A0ABS3LVM8</accession>
<proteinExistence type="inferred from homology"/>
<dbReference type="PANTHER" id="PTHR43477:SF1">
    <property type="entry name" value="DIHYDROANTICAPSIN 7-DEHYDROGENASE"/>
    <property type="match status" value="1"/>
</dbReference>
<dbReference type="SUPFAM" id="SSF51735">
    <property type="entry name" value="NAD(P)-binding Rossmann-fold domains"/>
    <property type="match status" value="1"/>
</dbReference>
<dbReference type="Pfam" id="PF13561">
    <property type="entry name" value="adh_short_C2"/>
    <property type="match status" value="1"/>
</dbReference>
<evidence type="ECO:0000256" key="2">
    <source>
        <dbReference type="ARBA" id="ARBA00023002"/>
    </source>
</evidence>
<dbReference type="RefSeq" id="WP_207881278.1">
    <property type="nucleotide sequence ID" value="NZ_JAFVMF010000008.1"/>
</dbReference>
<dbReference type="PRINTS" id="PR00080">
    <property type="entry name" value="SDRFAMILY"/>
</dbReference>
<dbReference type="InterPro" id="IPR002347">
    <property type="entry name" value="SDR_fam"/>
</dbReference>
<evidence type="ECO:0000256" key="1">
    <source>
        <dbReference type="ARBA" id="ARBA00006484"/>
    </source>
</evidence>
<name>A0ABS3LVM8_9PROT</name>
<dbReference type="CDD" id="cd05233">
    <property type="entry name" value="SDR_c"/>
    <property type="match status" value="1"/>
</dbReference>
<dbReference type="Proteomes" id="UP000664771">
    <property type="component" value="Unassembled WGS sequence"/>
</dbReference>
<comment type="similarity">
    <text evidence="1">Belongs to the short-chain dehydrogenases/reductases (SDR) family.</text>
</comment>
<reference evidence="3 4" key="1">
    <citation type="submission" date="2021-03" db="EMBL/GenBank/DDBJ databases">
        <title>The complete genome sequence of Acetobacter sacchari TBRC 11175.</title>
        <authorList>
            <person name="Charoenyingcharoen P."/>
            <person name="Yukphan P."/>
        </authorList>
    </citation>
    <scope>NUCLEOTIDE SEQUENCE [LARGE SCALE GENOMIC DNA]</scope>
    <source>
        <strain evidence="3 4">TBRC 11175</strain>
    </source>
</reference>
<dbReference type="PANTHER" id="PTHR43477">
    <property type="entry name" value="DIHYDROANTICAPSIN 7-DEHYDROGENASE"/>
    <property type="match status" value="1"/>
</dbReference>
<evidence type="ECO:0000313" key="4">
    <source>
        <dbReference type="Proteomes" id="UP000664771"/>
    </source>
</evidence>
<dbReference type="EMBL" id="JAFVMF010000008">
    <property type="protein sequence ID" value="MBO1359967.1"/>
    <property type="molecule type" value="Genomic_DNA"/>
</dbReference>
<dbReference type="Gene3D" id="3.40.50.720">
    <property type="entry name" value="NAD(P)-binding Rossmann-like Domain"/>
    <property type="match status" value="1"/>
</dbReference>
<protein>
    <submittedName>
        <fullName evidence="3">SDR family oxidoreductase</fullName>
    </submittedName>
</protein>
<keyword evidence="2" id="KW-0560">Oxidoreductase</keyword>
<sequence length="261" mass="27452">MTIKGLNRFTGRKVLVTGAASGIGRATALRFLDEGAQVIFVDRDRQKLDAVMEGLDPSRAFASLSDISIRSEVAGLLSFTKEKLGGLDVLVNNAGVTALGTVLDCDLESWGTVCATILTGTINVSRSFLPLLIESRGNIVNTASVSGMRGDWNTAYYDAAKGGVVNLTRVMAMDHGHTGVRVNAICPSVTRTGMTAEAVKDEAFVKSVEGRIPLRRLGLPEDMAAAITFLASDDAAYVTGLIMPVDGGVTASNGQPPFPMS</sequence>
<evidence type="ECO:0000313" key="3">
    <source>
        <dbReference type="EMBL" id="MBO1359967.1"/>
    </source>
</evidence>
<dbReference type="InterPro" id="IPR051122">
    <property type="entry name" value="SDR_DHRS6-like"/>
</dbReference>
<keyword evidence="4" id="KW-1185">Reference proteome</keyword>
<gene>
    <name evidence="3" type="ORF">J2D73_09185</name>
</gene>
<organism evidence="3 4">
    <name type="scientific">Acetobacter sacchari</name>
    <dbReference type="NCBI Taxonomy" id="2661687"/>
    <lineage>
        <taxon>Bacteria</taxon>
        <taxon>Pseudomonadati</taxon>
        <taxon>Pseudomonadota</taxon>
        <taxon>Alphaproteobacteria</taxon>
        <taxon>Acetobacterales</taxon>
        <taxon>Acetobacteraceae</taxon>
        <taxon>Acetobacter</taxon>
    </lineage>
</organism>
<dbReference type="InterPro" id="IPR036291">
    <property type="entry name" value="NAD(P)-bd_dom_sf"/>
</dbReference>
<comment type="caution">
    <text evidence="3">The sequence shown here is derived from an EMBL/GenBank/DDBJ whole genome shotgun (WGS) entry which is preliminary data.</text>
</comment>